<sequence>MKMNKTLFAATLLSLGASVAEASTINVGGVTWDPEYVRTPNMFTPGEADLVQKISFNQWFVDSADAGTINAGNAIDPAAVDAGDELQAVGFMNYFNGLTDPEAGSTGFCVGCELTFKFSGLLADGFGGFDIAVGGAFVEFFVETGADINQQFSGTGTSWLKLAVDEVTFAASSGTSSYVGGNLQLALSAVGGPAASNMDTNTIQNSAGGFSDIFYNADAIFKNGSFFAAGSGDLAGDSIPEPGTLAVMGLGLMGLAGLRRRKQK</sequence>
<feature type="chain" id="PRO_5045524737" evidence="1">
    <location>
        <begin position="23"/>
        <end position="264"/>
    </location>
</feature>
<proteinExistence type="predicted"/>
<feature type="signal peptide" evidence="1">
    <location>
        <begin position="1"/>
        <end position="22"/>
    </location>
</feature>
<keyword evidence="1" id="KW-0732">Signal</keyword>
<dbReference type="InterPro" id="IPR013424">
    <property type="entry name" value="Ice-binding_C"/>
</dbReference>
<reference evidence="3 4" key="1">
    <citation type="submission" date="2022-10" db="EMBL/GenBank/DDBJ databases">
        <title>Aestuariibacter sp. AA17 isolated from Montipora capitata coral fragment.</title>
        <authorList>
            <person name="Emsley S.A."/>
            <person name="Pfannmuller K.M."/>
            <person name="Loughran R.M."/>
            <person name="Shlafstein M."/>
            <person name="Papke E."/>
            <person name="Saw J.H."/>
            <person name="Ushijima B."/>
            <person name="Videau P."/>
        </authorList>
    </citation>
    <scope>NUCLEOTIDE SEQUENCE [LARGE SCALE GENOMIC DNA]</scope>
    <source>
        <strain evidence="3 4">AA17</strain>
    </source>
</reference>
<name>A0ABT3ABG7_9ALTE</name>
<accession>A0ABT3ABG7</accession>
<evidence type="ECO:0000313" key="3">
    <source>
        <dbReference type="EMBL" id="MCV2886015.1"/>
    </source>
</evidence>
<protein>
    <submittedName>
        <fullName evidence="3">PEP-CTERM sorting domain-containing protein</fullName>
    </submittedName>
</protein>
<comment type="caution">
    <text evidence="3">The sequence shown here is derived from an EMBL/GenBank/DDBJ whole genome shotgun (WGS) entry which is preliminary data.</text>
</comment>
<dbReference type="RefSeq" id="WP_263713306.1">
    <property type="nucleotide sequence ID" value="NZ_JAOWKX010000008.1"/>
</dbReference>
<dbReference type="NCBIfam" id="TIGR02595">
    <property type="entry name" value="PEP_CTERM"/>
    <property type="match status" value="1"/>
</dbReference>
<evidence type="ECO:0000313" key="4">
    <source>
        <dbReference type="Proteomes" id="UP001652504"/>
    </source>
</evidence>
<evidence type="ECO:0000259" key="2">
    <source>
        <dbReference type="Pfam" id="PF07589"/>
    </source>
</evidence>
<gene>
    <name evidence="3" type="ORF">OE749_15080</name>
</gene>
<evidence type="ECO:0000256" key="1">
    <source>
        <dbReference type="SAM" id="SignalP"/>
    </source>
</evidence>
<organism evidence="3 4">
    <name type="scientific">Fluctibacter corallii</name>
    <dbReference type="NCBI Taxonomy" id="2984329"/>
    <lineage>
        <taxon>Bacteria</taxon>
        <taxon>Pseudomonadati</taxon>
        <taxon>Pseudomonadota</taxon>
        <taxon>Gammaproteobacteria</taxon>
        <taxon>Alteromonadales</taxon>
        <taxon>Alteromonadaceae</taxon>
        <taxon>Fluctibacter</taxon>
    </lineage>
</organism>
<keyword evidence="4" id="KW-1185">Reference proteome</keyword>
<dbReference type="Proteomes" id="UP001652504">
    <property type="component" value="Unassembled WGS sequence"/>
</dbReference>
<dbReference type="Pfam" id="PF07589">
    <property type="entry name" value="PEP-CTERM"/>
    <property type="match status" value="1"/>
</dbReference>
<feature type="domain" description="Ice-binding protein C-terminal" evidence="2">
    <location>
        <begin position="238"/>
        <end position="261"/>
    </location>
</feature>
<dbReference type="EMBL" id="JAOWKX010000008">
    <property type="protein sequence ID" value="MCV2886015.1"/>
    <property type="molecule type" value="Genomic_DNA"/>
</dbReference>